<evidence type="ECO:0000313" key="1">
    <source>
        <dbReference type="EMBL" id="CAB4733030.1"/>
    </source>
</evidence>
<name>A0A6J6SDK4_9ZZZZ</name>
<proteinExistence type="predicted"/>
<gene>
    <name evidence="1" type="ORF">UFOPK2579_02696</name>
</gene>
<reference evidence="1" key="1">
    <citation type="submission" date="2020-05" db="EMBL/GenBank/DDBJ databases">
        <authorList>
            <person name="Chiriac C."/>
            <person name="Salcher M."/>
            <person name="Ghai R."/>
            <person name="Kavagutti S V."/>
        </authorList>
    </citation>
    <scope>NUCLEOTIDE SEQUENCE</scope>
</reference>
<accession>A0A6J6SDK4</accession>
<dbReference type="AlphaFoldDB" id="A0A6J6SDK4"/>
<organism evidence="1">
    <name type="scientific">freshwater metagenome</name>
    <dbReference type="NCBI Taxonomy" id="449393"/>
    <lineage>
        <taxon>unclassified sequences</taxon>
        <taxon>metagenomes</taxon>
        <taxon>ecological metagenomes</taxon>
    </lineage>
</organism>
<dbReference type="EMBL" id="CAEZXR010000430">
    <property type="protein sequence ID" value="CAB4733030.1"/>
    <property type="molecule type" value="Genomic_DNA"/>
</dbReference>
<protein>
    <submittedName>
        <fullName evidence="1">Unannotated protein</fullName>
    </submittedName>
</protein>
<sequence>MLVAPTYHPVKGGISQIASALSMATMAETSLRQKAST</sequence>